<dbReference type="EMBL" id="FOPY01000032">
    <property type="protein sequence ID" value="SFI22806.1"/>
    <property type="molecule type" value="Genomic_DNA"/>
</dbReference>
<organism evidence="2 3">
    <name type="scientific">Modicisalibacter xianhensis</name>
    <dbReference type="NCBI Taxonomy" id="442341"/>
    <lineage>
        <taxon>Bacteria</taxon>
        <taxon>Pseudomonadati</taxon>
        <taxon>Pseudomonadota</taxon>
        <taxon>Gammaproteobacteria</taxon>
        <taxon>Oceanospirillales</taxon>
        <taxon>Halomonadaceae</taxon>
        <taxon>Modicisalibacter</taxon>
    </lineage>
</organism>
<proteinExistence type="predicted"/>
<dbReference type="Gene3D" id="2.40.128.140">
    <property type="entry name" value="Outer membrane protein"/>
    <property type="match status" value="1"/>
</dbReference>
<keyword evidence="3" id="KW-1185">Reference proteome</keyword>
<feature type="chain" id="PRO_5011641430" evidence="1">
    <location>
        <begin position="25"/>
        <end position="158"/>
    </location>
</feature>
<gene>
    <name evidence="2" type="ORF">SAMN04487959_1325</name>
</gene>
<dbReference type="RefSeq" id="WP_218155437.1">
    <property type="nucleotide sequence ID" value="NZ_FOPY01000032.1"/>
</dbReference>
<dbReference type="InterPro" id="IPR037107">
    <property type="entry name" value="Put_OMP_sf"/>
</dbReference>
<evidence type="ECO:0000256" key="1">
    <source>
        <dbReference type="SAM" id="SignalP"/>
    </source>
</evidence>
<protein>
    <submittedName>
        <fullName evidence="2">Uncharacterized protein</fullName>
    </submittedName>
</protein>
<dbReference type="Pfam" id="PF09982">
    <property type="entry name" value="LpxR"/>
    <property type="match status" value="1"/>
</dbReference>
<keyword evidence="1" id="KW-0732">Signal</keyword>
<sequence length="158" mass="17485">MTTPRSRYLRHGLCLTMVILPAMATAEDSLYSLKLTNDTLSAGGDEHYTNGIEVTRVSIPDEHHWVRQLAAYLPGWSAQGLDAVGYHLAHQIYTPNDIQADALIEDDRPYAGLLLGGSHCSTTSSARAGAKPRYSTWRSVWSARRPVPKSYRTLRIGC</sequence>
<dbReference type="InterPro" id="IPR018707">
    <property type="entry name" value="LpxR"/>
</dbReference>
<evidence type="ECO:0000313" key="2">
    <source>
        <dbReference type="EMBL" id="SFI22806.1"/>
    </source>
</evidence>
<dbReference type="Proteomes" id="UP000199040">
    <property type="component" value="Unassembled WGS sequence"/>
</dbReference>
<reference evidence="2 3" key="1">
    <citation type="submission" date="2016-10" db="EMBL/GenBank/DDBJ databases">
        <authorList>
            <person name="de Groot N.N."/>
        </authorList>
    </citation>
    <scope>NUCLEOTIDE SEQUENCE [LARGE SCALE GENOMIC DNA]</scope>
    <source>
        <strain evidence="2 3">CGMCC 1.6848</strain>
    </source>
</reference>
<feature type="signal peptide" evidence="1">
    <location>
        <begin position="1"/>
        <end position="24"/>
    </location>
</feature>
<accession>A0A1I3GH54</accession>
<name>A0A1I3GH54_9GAMM</name>
<dbReference type="STRING" id="442341.SAMN04487959_1325"/>
<evidence type="ECO:0000313" key="3">
    <source>
        <dbReference type="Proteomes" id="UP000199040"/>
    </source>
</evidence>
<dbReference type="AlphaFoldDB" id="A0A1I3GH54"/>